<evidence type="ECO:0000313" key="2">
    <source>
        <dbReference type="Proteomes" id="UP000327030"/>
    </source>
</evidence>
<name>A0A5P6VME7_PSEXY</name>
<evidence type="ECO:0008006" key="3">
    <source>
        <dbReference type="Google" id="ProtNLM"/>
    </source>
</evidence>
<sequence length="274" mass="31306">MTDINAKVAEQNDAKVKKLVDDMTLFDDDLMTLVFNQNIPATELLLRIILGRKIQVTDIEVQEELRSPIVGGRDITLDVHAIDVNGDEIDIEVQGSSEGAHVRRPRFHSAVIDSRMLKEGDAFKILKDSYVIFIYKHDKFGKGLPIYRADRIVLETGEPLNDGSHIIYVNGKYKGNDEIGMLMHDFNSKTSDGMYYKELAEGLHHFKETEEGRDVMCESVKKYAAEFAEEYKTEDKIETVKNLMTNMKWTLEQTLTNMGVSDRERAIITQQLQK</sequence>
<dbReference type="EMBL" id="CP043028">
    <property type="protein sequence ID" value="QFJ53538.1"/>
    <property type="molecule type" value="Genomic_DNA"/>
</dbReference>
<dbReference type="KEGG" id="pxv:FXF36_00955"/>
<accession>A0A5P6VME7</accession>
<dbReference type="Proteomes" id="UP000327030">
    <property type="component" value="Chromosome 1"/>
</dbReference>
<dbReference type="AlphaFoldDB" id="A0A5P6VME7"/>
<dbReference type="OrthoDB" id="9811201at2"/>
<dbReference type="Pfam" id="PF12784">
    <property type="entry name" value="PDDEXK_2"/>
    <property type="match status" value="1"/>
</dbReference>
<proteinExistence type="predicted"/>
<protein>
    <recommendedName>
        <fullName evidence="3">PD-(D/E)XK nuclease family transposase</fullName>
    </recommendedName>
</protein>
<gene>
    <name evidence="1" type="ORF">FXF36_00955</name>
</gene>
<organism evidence="1 2">
    <name type="scientific">Pseudobutyrivibrio xylanivorans</name>
    <dbReference type="NCBI Taxonomy" id="185007"/>
    <lineage>
        <taxon>Bacteria</taxon>
        <taxon>Bacillati</taxon>
        <taxon>Bacillota</taxon>
        <taxon>Clostridia</taxon>
        <taxon>Lachnospirales</taxon>
        <taxon>Lachnospiraceae</taxon>
        <taxon>Pseudobutyrivibrio</taxon>
    </lineage>
</organism>
<dbReference type="RefSeq" id="WP_151622042.1">
    <property type="nucleotide sequence ID" value="NZ_CP043028.1"/>
</dbReference>
<reference evidence="2" key="1">
    <citation type="submission" date="2019-08" db="EMBL/GenBank/DDBJ databases">
        <title>Complete Genome Sequence of the Polysaccharide-Degrading Rumen Bacterium Pseudobutyrivibrio xylanivorans MA3014.</title>
        <authorList>
            <person name="Palevich N."/>
            <person name="Maclean P.H."/>
            <person name="Kelly W.J."/>
            <person name="Leahy S.C."/>
            <person name="Rakonjac J."/>
            <person name="Attwood G.T."/>
        </authorList>
    </citation>
    <scope>NUCLEOTIDE SEQUENCE [LARGE SCALE GENOMIC DNA]</scope>
    <source>
        <strain evidence="2">MA3014</strain>
    </source>
</reference>
<evidence type="ECO:0000313" key="1">
    <source>
        <dbReference type="EMBL" id="QFJ53538.1"/>
    </source>
</evidence>